<organism evidence="2 3">
    <name type="scientific">Haematococcus lacustris</name>
    <name type="common">Green alga</name>
    <name type="synonym">Haematococcus pluvialis</name>
    <dbReference type="NCBI Taxonomy" id="44745"/>
    <lineage>
        <taxon>Eukaryota</taxon>
        <taxon>Viridiplantae</taxon>
        <taxon>Chlorophyta</taxon>
        <taxon>core chlorophytes</taxon>
        <taxon>Chlorophyceae</taxon>
        <taxon>CS clade</taxon>
        <taxon>Chlamydomonadales</taxon>
        <taxon>Haematococcaceae</taxon>
        <taxon>Haematococcus</taxon>
    </lineage>
</organism>
<dbReference type="InterPro" id="IPR052765">
    <property type="entry name" value="PGM-Related"/>
</dbReference>
<dbReference type="Gene3D" id="3.40.50.1240">
    <property type="entry name" value="Phosphoglycerate mutase-like"/>
    <property type="match status" value="2"/>
</dbReference>
<comment type="caution">
    <text evidence="2">The sequence shown here is derived from an EMBL/GenBank/DDBJ whole genome shotgun (WGS) entry which is preliminary data.</text>
</comment>
<dbReference type="PANTHER" id="PTHR46192">
    <property type="entry name" value="BROAD-RANGE ACID PHOSPHATASE DET1"/>
    <property type="match status" value="1"/>
</dbReference>
<name>A0A699ZZE9_HAELA</name>
<sequence>EAGAKIRKLLEAQGHDYKLFFYTSPYKRSLQTYAGISSAFEKQHIIGVQEEVQLREQDFGGWFPEGESGADLIRDINAGRYSNNTNLVLVTHGLALRIFLMRWFHWSVDEFLCVYNPPNAEPLVMERMPNQYEAAPDGSVAWVHTKALYQLSQDSQVVLRGCTADMCSTRIGDSKCRPLELCYWPEQGKLPAKGKKYPGLGYKRVRDKPP</sequence>
<evidence type="ECO:0000313" key="3">
    <source>
        <dbReference type="Proteomes" id="UP000485058"/>
    </source>
</evidence>
<dbReference type="AlphaFoldDB" id="A0A699ZZE9"/>
<dbReference type="SUPFAM" id="SSF53254">
    <property type="entry name" value="Phosphoglycerate mutase-like"/>
    <property type="match status" value="1"/>
</dbReference>
<dbReference type="InterPro" id="IPR029033">
    <property type="entry name" value="His_PPase_superfam"/>
</dbReference>
<gene>
    <name evidence="2" type="ORF">HaLaN_21978</name>
</gene>
<feature type="region of interest" description="Disordered" evidence="1">
    <location>
        <begin position="191"/>
        <end position="210"/>
    </location>
</feature>
<reference evidence="2 3" key="1">
    <citation type="submission" date="2020-02" db="EMBL/GenBank/DDBJ databases">
        <title>Draft genome sequence of Haematococcus lacustris strain NIES-144.</title>
        <authorList>
            <person name="Morimoto D."/>
            <person name="Nakagawa S."/>
            <person name="Yoshida T."/>
            <person name="Sawayama S."/>
        </authorList>
    </citation>
    <scope>NUCLEOTIDE SEQUENCE [LARGE SCALE GENOMIC DNA]</scope>
    <source>
        <strain evidence="2 3">NIES-144</strain>
    </source>
</reference>
<protein>
    <recommendedName>
        <fullName evidence="4">Phosphoglycerate mutase-like protein</fullName>
    </recommendedName>
</protein>
<feature type="non-terminal residue" evidence="2">
    <location>
        <position position="1"/>
    </location>
</feature>
<proteinExistence type="predicted"/>
<evidence type="ECO:0008006" key="4">
    <source>
        <dbReference type="Google" id="ProtNLM"/>
    </source>
</evidence>
<dbReference type="EMBL" id="BLLF01002477">
    <property type="protein sequence ID" value="GFH24226.1"/>
    <property type="molecule type" value="Genomic_DNA"/>
</dbReference>
<accession>A0A699ZZE9</accession>
<dbReference type="Proteomes" id="UP000485058">
    <property type="component" value="Unassembled WGS sequence"/>
</dbReference>
<keyword evidence="3" id="KW-1185">Reference proteome</keyword>
<evidence type="ECO:0000313" key="2">
    <source>
        <dbReference type="EMBL" id="GFH24226.1"/>
    </source>
</evidence>
<evidence type="ECO:0000256" key="1">
    <source>
        <dbReference type="SAM" id="MobiDB-lite"/>
    </source>
</evidence>
<dbReference type="CDD" id="cd07040">
    <property type="entry name" value="HP"/>
    <property type="match status" value="1"/>
</dbReference>